<dbReference type="EMBL" id="JAQSIP010000006">
    <property type="protein sequence ID" value="MDD0839742.1"/>
    <property type="molecule type" value="Genomic_DNA"/>
</dbReference>
<reference evidence="1 2" key="1">
    <citation type="submission" date="2023-02" db="EMBL/GenBank/DDBJ databases">
        <title>Bacterial whole genomic sequence of Curvibacter sp. HBC61.</title>
        <authorList>
            <person name="Le V."/>
            <person name="Ko S.-R."/>
            <person name="Ahn C.-Y."/>
            <person name="Oh H.-M."/>
        </authorList>
    </citation>
    <scope>NUCLEOTIDE SEQUENCE [LARGE SCALE GENOMIC DNA]</scope>
    <source>
        <strain evidence="1 2">HBC61</strain>
    </source>
</reference>
<protein>
    <submittedName>
        <fullName evidence="1">Uncharacterized protein</fullName>
    </submittedName>
</protein>
<comment type="caution">
    <text evidence="1">The sequence shown here is derived from an EMBL/GenBank/DDBJ whole genome shotgun (WGS) entry which is preliminary data.</text>
</comment>
<gene>
    <name evidence="1" type="ORF">PSQ40_14245</name>
</gene>
<evidence type="ECO:0000313" key="2">
    <source>
        <dbReference type="Proteomes" id="UP001528673"/>
    </source>
</evidence>
<dbReference type="Proteomes" id="UP001528673">
    <property type="component" value="Unassembled WGS sequence"/>
</dbReference>
<keyword evidence="2" id="KW-1185">Reference proteome</keyword>
<name>A0ABT5N094_9BURK</name>
<evidence type="ECO:0000313" key="1">
    <source>
        <dbReference type="EMBL" id="MDD0839742.1"/>
    </source>
</evidence>
<proteinExistence type="predicted"/>
<accession>A0ABT5N094</accession>
<organism evidence="1 2">
    <name type="scientific">Curvibacter cyanobacteriorum</name>
    <dbReference type="NCBI Taxonomy" id="3026422"/>
    <lineage>
        <taxon>Bacteria</taxon>
        <taxon>Pseudomonadati</taxon>
        <taxon>Pseudomonadota</taxon>
        <taxon>Betaproteobacteria</taxon>
        <taxon>Burkholderiales</taxon>
        <taxon>Comamonadaceae</taxon>
        <taxon>Curvibacter</taxon>
    </lineage>
</organism>
<sequence>MPNKAAAFNIPLPTLACPRCKSVGLVEIDEAVFCGARLRDKHLAWSLHDPVLYARCERCFLVLGWPGGDGPAEPGLWRNPSVSD</sequence>
<dbReference type="RefSeq" id="WP_273952235.1">
    <property type="nucleotide sequence ID" value="NZ_JAQSIP010000006.1"/>
</dbReference>